<evidence type="ECO:0000313" key="2">
    <source>
        <dbReference type="Proteomes" id="UP000031012"/>
    </source>
</evidence>
<evidence type="ECO:0000313" key="1">
    <source>
        <dbReference type="EMBL" id="KHN68776.1"/>
    </source>
</evidence>
<dbReference type="Pfam" id="PF19749">
    <property type="entry name" value="DUF6236"/>
    <property type="match status" value="1"/>
</dbReference>
<dbReference type="EMBL" id="JHQK01000001">
    <property type="protein sequence ID" value="KHN68776.1"/>
    <property type="molecule type" value="Genomic_DNA"/>
</dbReference>
<sequence length="250" mass="28576">MYWDKIAIPTSSIIHMELPLENELETLGILERPSLPAIGQVDAARHIHWTFGEVAKQKLKDDDFDWIIHHMSGDPIYLPEHSTKKDTIRLRITNALPIPSSDGKFSLDDLLEFKNRRASELEGLHITMDRLLKKLNHEELDVIRKTELKRFENAILELDRTVFERFKIIKKSDFEVNIDLTGDAILALALNTPALIQDLKSNGIPLATIATSILSVFSLSRKYGVTLNQYNHGDFNLEYISSARSENIIF</sequence>
<gene>
    <name evidence="1" type="ORF">DH17_00495</name>
</gene>
<reference evidence="1 2" key="1">
    <citation type="submission" date="2014-03" db="EMBL/GenBank/DDBJ databases">
        <title>Genome sequence of the diesel-degrader and plant-growth promoter Acinetobacter oleivorans PF-1 isolated from the roots of poplar tree.</title>
        <authorList>
            <person name="Gkorezis P."/>
            <person name="van Hamme J."/>
            <person name="Rineau F."/>
            <person name="Vangronsveld J."/>
            <person name="Francetti A."/>
        </authorList>
    </citation>
    <scope>NUCLEOTIDE SEQUENCE [LARGE SCALE GENOMIC DNA]</scope>
    <source>
        <strain evidence="1 2">PF1</strain>
    </source>
</reference>
<protein>
    <submittedName>
        <fullName evidence="1">Uncharacterized protein</fullName>
    </submittedName>
</protein>
<organism evidence="1 2">
    <name type="scientific">Acinetobacter oleivorans</name>
    <dbReference type="NCBI Taxonomy" id="1148157"/>
    <lineage>
        <taxon>Bacteria</taxon>
        <taxon>Pseudomonadati</taxon>
        <taxon>Pseudomonadota</taxon>
        <taxon>Gammaproteobacteria</taxon>
        <taxon>Moraxellales</taxon>
        <taxon>Moraxellaceae</taxon>
        <taxon>Acinetobacter</taxon>
    </lineage>
</organism>
<accession>A0A0B2UCP3</accession>
<dbReference type="AlphaFoldDB" id="A0A0B2UCP3"/>
<comment type="caution">
    <text evidence="1">The sequence shown here is derived from an EMBL/GenBank/DDBJ whole genome shotgun (WGS) entry which is preliminary data.</text>
</comment>
<dbReference type="Proteomes" id="UP000031012">
    <property type="component" value="Unassembled WGS sequence"/>
</dbReference>
<dbReference type="InterPro" id="IPR046203">
    <property type="entry name" value="DUF6236"/>
</dbReference>
<name>A0A0B2UCP3_9GAMM</name>
<proteinExistence type="predicted"/>